<dbReference type="Gene3D" id="3.40.50.300">
    <property type="entry name" value="P-loop containing nucleotide triphosphate hydrolases"/>
    <property type="match status" value="2"/>
</dbReference>
<dbReference type="AlphaFoldDB" id="A0A5M3Z9R6"/>
<dbReference type="InterPro" id="IPR001650">
    <property type="entry name" value="Helicase_C-like"/>
</dbReference>
<comment type="caution">
    <text evidence="4">The sequence shown here is derived from an EMBL/GenBank/DDBJ whole genome shotgun (WGS) entry which is preliminary data.</text>
</comment>
<feature type="domain" description="DNA2/NAM7 helicase-like C-terminal" evidence="3">
    <location>
        <begin position="41"/>
        <end position="145"/>
    </location>
</feature>
<evidence type="ECO:0000313" key="5">
    <source>
        <dbReference type="Proteomes" id="UP000452235"/>
    </source>
</evidence>
<dbReference type="Proteomes" id="UP000452235">
    <property type="component" value="Unassembled WGS sequence"/>
</dbReference>
<dbReference type="Pfam" id="PF13087">
    <property type="entry name" value="AAA_12"/>
    <property type="match status" value="1"/>
</dbReference>
<dbReference type="InterPro" id="IPR041679">
    <property type="entry name" value="DNA2/NAM7-like_C"/>
</dbReference>
<keyword evidence="1" id="KW-0378">Hydrolase</keyword>
<evidence type="ECO:0000259" key="2">
    <source>
        <dbReference type="Pfam" id="PF00271"/>
    </source>
</evidence>
<feature type="domain" description="Helicase C-terminal" evidence="2">
    <location>
        <begin position="224"/>
        <end position="319"/>
    </location>
</feature>
<evidence type="ECO:0000259" key="3">
    <source>
        <dbReference type="Pfam" id="PF13087"/>
    </source>
</evidence>
<dbReference type="VEuPathDB" id="FungiDB:ATEG_01701"/>
<organism evidence="4 5">
    <name type="scientific">Aspergillus terreus</name>
    <dbReference type="NCBI Taxonomy" id="33178"/>
    <lineage>
        <taxon>Eukaryota</taxon>
        <taxon>Fungi</taxon>
        <taxon>Dikarya</taxon>
        <taxon>Ascomycota</taxon>
        <taxon>Pezizomycotina</taxon>
        <taxon>Eurotiomycetes</taxon>
        <taxon>Eurotiomycetidae</taxon>
        <taxon>Eurotiales</taxon>
        <taxon>Aspergillaceae</taxon>
        <taxon>Aspergillus</taxon>
        <taxon>Aspergillus subgen. Circumdati</taxon>
    </lineage>
</organism>
<gene>
    <name evidence="4" type="ORF">ATEIFO6365_0010033500</name>
</gene>
<dbReference type="InterPro" id="IPR049730">
    <property type="entry name" value="SNF2/RAD54-like_C"/>
</dbReference>
<keyword evidence="4" id="KW-0347">Helicase</keyword>
<dbReference type="SUPFAM" id="SSF52540">
    <property type="entry name" value="P-loop containing nucleoside triphosphate hydrolases"/>
    <property type="match status" value="1"/>
</dbReference>
<keyword evidence="4" id="KW-0067">ATP-binding</keyword>
<dbReference type="PANTHER" id="PTHR10799">
    <property type="entry name" value="SNF2/RAD54 HELICASE FAMILY"/>
    <property type="match status" value="1"/>
</dbReference>
<dbReference type="CDD" id="cd18793">
    <property type="entry name" value="SF2_C_SNF"/>
    <property type="match status" value="1"/>
</dbReference>
<evidence type="ECO:0000256" key="1">
    <source>
        <dbReference type="ARBA" id="ARBA00022801"/>
    </source>
</evidence>
<sequence>MRGCLTATRDDSSPSSSLANSQILYWPTSCYHIVEPLSCVTPLVFYKGRLSHEPTFTADKQAVANAVLTFNHLLFRKSERLLFVPVAGSRPETDPNGTSVFNSVSARHAEALAVQLRRHGVPSSHLAILTPYRAQHRRLTNDLSRLGLALGQRGAPSRALASNWGFDVFFKRTRLDASCLAPSTRFACVFYLARHCAKFRYLTKILHDEGVFATGPGALRPRFILFTQWPTVRWIVLMFLHIMDVESRTIVAGMTADERAQAADAFNSEDSGVVVLVTSFDSGGARLNVHDCCSRAIFVEPPQGIHAAFQAMGRLHRLGQRHLQKV</sequence>
<reference evidence="4 5" key="1">
    <citation type="submission" date="2020-01" db="EMBL/GenBank/DDBJ databases">
        <title>Aspergillus terreus IFO 6365 whole genome shotgun sequence.</title>
        <authorList>
            <person name="Kanamasa S."/>
            <person name="Takahashi H."/>
        </authorList>
    </citation>
    <scope>NUCLEOTIDE SEQUENCE [LARGE SCALE GENOMIC DNA]</scope>
    <source>
        <strain evidence="4 5">IFO 6365</strain>
    </source>
</reference>
<dbReference type="GO" id="GO:0004386">
    <property type="term" value="F:helicase activity"/>
    <property type="evidence" value="ECO:0007669"/>
    <property type="project" value="UniProtKB-KW"/>
</dbReference>
<dbReference type="InterPro" id="IPR027417">
    <property type="entry name" value="P-loop_NTPase"/>
</dbReference>
<proteinExistence type="predicted"/>
<keyword evidence="5" id="KW-1185">Reference proteome</keyword>
<evidence type="ECO:0000313" key="4">
    <source>
        <dbReference type="EMBL" id="GFF19562.1"/>
    </source>
</evidence>
<protein>
    <submittedName>
        <fullName evidence="4">Helicase, C-terminal</fullName>
    </submittedName>
</protein>
<dbReference type="OrthoDB" id="2117591at2759"/>
<dbReference type="GO" id="GO:0016787">
    <property type="term" value="F:hydrolase activity"/>
    <property type="evidence" value="ECO:0007669"/>
    <property type="project" value="UniProtKB-KW"/>
</dbReference>
<dbReference type="Pfam" id="PF00271">
    <property type="entry name" value="Helicase_C"/>
    <property type="match status" value="1"/>
</dbReference>
<dbReference type="EMBL" id="BLJY01000010">
    <property type="protein sequence ID" value="GFF19562.1"/>
    <property type="molecule type" value="Genomic_DNA"/>
</dbReference>
<name>A0A5M3Z9R6_ASPTE</name>
<keyword evidence="4" id="KW-0547">Nucleotide-binding</keyword>
<accession>A0A5M3Z9R6</accession>